<dbReference type="InterPro" id="IPR015422">
    <property type="entry name" value="PyrdxlP-dep_Trfase_small"/>
</dbReference>
<reference evidence="4" key="1">
    <citation type="submission" date="2017-04" db="EMBL/GenBank/DDBJ databases">
        <title>Function of individual gut microbiota members based on whole genome sequencing of pure cultures obtained from chicken caecum.</title>
        <authorList>
            <person name="Medvecky M."/>
            <person name="Cejkova D."/>
            <person name="Polansky O."/>
            <person name="Karasova D."/>
            <person name="Kubasova T."/>
            <person name="Cizek A."/>
            <person name="Rychlik I."/>
        </authorList>
    </citation>
    <scope>NUCLEOTIDE SEQUENCE [LARGE SCALE GENOMIC DNA]</scope>
    <source>
        <strain evidence="4">An178</strain>
    </source>
</reference>
<evidence type="ECO:0000313" key="4">
    <source>
        <dbReference type="Proteomes" id="UP000195447"/>
    </source>
</evidence>
<dbReference type="EMBL" id="NFKM01000007">
    <property type="protein sequence ID" value="OUP61026.1"/>
    <property type="molecule type" value="Genomic_DNA"/>
</dbReference>
<dbReference type="PROSITE" id="PS00105">
    <property type="entry name" value="AA_TRANSFER_CLASS_1"/>
    <property type="match status" value="1"/>
</dbReference>
<proteinExistence type="inferred from homology"/>
<dbReference type="Gene3D" id="3.90.1150.10">
    <property type="entry name" value="Aspartate Aminotransferase, domain 1"/>
    <property type="match status" value="1"/>
</dbReference>
<evidence type="ECO:0000313" key="3">
    <source>
        <dbReference type="EMBL" id="OUP61026.1"/>
    </source>
</evidence>
<dbReference type="Proteomes" id="UP000195447">
    <property type="component" value="Unassembled WGS sequence"/>
</dbReference>
<dbReference type="InterPro" id="IPR004839">
    <property type="entry name" value="Aminotransferase_I/II_large"/>
</dbReference>
<keyword evidence="4" id="KW-1185">Reference proteome</keyword>
<dbReference type="RefSeq" id="WP_087158493.1">
    <property type="nucleotide sequence ID" value="NZ_NFKM01000007.1"/>
</dbReference>
<keyword evidence="1 3" id="KW-0032">Aminotransferase</keyword>
<protein>
    <recommendedName>
        <fullName evidence="1">Aminotransferase</fullName>
        <ecNumber evidence="1">2.6.1.-</ecNumber>
    </recommendedName>
</protein>
<dbReference type="EC" id="2.6.1.-" evidence="1"/>
<dbReference type="Gene3D" id="3.40.640.10">
    <property type="entry name" value="Type I PLP-dependent aspartate aminotransferase-like (Major domain)"/>
    <property type="match status" value="1"/>
</dbReference>
<comment type="cofactor">
    <cofactor evidence="1">
        <name>pyridoxal 5'-phosphate</name>
        <dbReference type="ChEBI" id="CHEBI:597326"/>
    </cofactor>
</comment>
<dbReference type="SUPFAM" id="SSF53383">
    <property type="entry name" value="PLP-dependent transferases"/>
    <property type="match status" value="1"/>
</dbReference>
<dbReference type="PANTHER" id="PTHR43510">
    <property type="entry name" value="AMINOTRANSFERASE FUNCTION, HYPOTHETICAL (EUROFUNG)"/>
    <property type="match status" value="1"/>
</dbReference>
<dbReference type="InterPro" id="IPR004838">
    <property type="entry name" value="NHTrfase_class1_PyrdxlP-BS"/>
</dbReference>
<name>A0A1Y4LWN2_9FIRM</name>
<evidence type="ECO:0000256" key="1">
    <source>
        <dbReference type="RuleBase" id="RU000481"/>
    </source>
</evidence>
<comment type="similarity">
    <text evidence="1">Belongs to the class-I pyridoxal-phosphate-dependent aminotransferase family.</text>
</comment>
<dbReference type="PANTHER" id="PTHR43510:SF1">
    <property type="entry name" value="AMINOTRANSFERASE FUNCTION, HYPOTHETICAL (EUROFUNG)"/>
    <property type="match status" value="1"/>
</dbReference>
<evidence type="ECO:0000259" key="2">
    <source>
        <dbReference type="Pfam" id="PF00155"/>
    </source>
</evidence>
<dbReference type="Pfam" id="PF00155">
    <property type="entry name" value="Aminotran_1_2"/>
    <property type="match status" value="1"/>
</dbReference>
<keyword evidence="1 3" id="KW-0808">Transferase</keyword>
<gene>
    <name evidence="3" type="ORF">B5F14_04590</name>
</gene>
<dbReference type="CDD" id="cd00609">
    <property type="entry name" value="AAT_like"/>
    <property type="match status" value="1"/>
</dbReference>
<dbReference type="AlphaFoldDB" id="A0A1Y4LWN2"/>
<sequence>MILNDFKVEQWMNDHEKDAVYNLTDTCAVNLTLDQLLELETLDFSEIVMDYGDITGDTELKKEILSLYTSGTIDQITTTHGCIQANELVMATLLEKGDHVITCIPGYQQFSDYPRSIGCTVSELMLNEEKGWMIDIQDFVNAIQDNTKMIILNNPNNPTGTLMKDEFLLKLVHLAKDKGIYILCDEVYRGYETNDVSSISDLYELGISTSSLSKLYGLAALRLGWIKANKEIINQINVRRDYALISTGPLLDKLGAIALKHKEILLKRSYETVQKNKQIITSWLKENPKFSLVMPESGTVSFLKYSMPISSVELCERLLKETGVFFVPGKCFGIENHLRLGLAKQSDLLIQGLNILSNWTNESFF</sequence>
<comment type="caution">
    <text evidence="3">The sequence shown here is derived from an EMBL/GenBank/DDBJ whole genome shotgun (WGS) entry which is preliminary data.</text>
</comment>
<accession>A0A1Y4LWN2</accession>
<dbReference type="InterPro" id="IPR015424">
    <property type="entry name" value="PyrdxlP-dep_Trfase"/>
</dbReference>
<feature type="domain" description="Aminotransferase class I/classII large" evidence="2">
    <location>
        <begin position="48"/>
        <end position="346"/>
    </location>
</feature>
<dbReference type="GO" id="GO:0030170">
    <property type="term" value="F:pyridoxal phosphate binding"/>
    <property type="evidence" value="ECO:0007669"/>
    <property type="project" value="InterPro"/>
</dbReference>
<organism evidence="3 4">
    <name type="scientific">Faecalitalea cylindroides</name>
    <dbReference type="NCBI Taxonomy" id="39483"/>
    <lineage>
        <taxon>Bacteria</taxon>
        <taxon>Bacillati</taxon>
        <taxon>Bacillota</taxon>
        <taxon>Erysipelotrichia</taxon>
        <taxon>Erysipelotrichales</taxon>
        <taxon>Erysipelotrichaceae</taxon>
        <taxon>Faecalitalea</taxon>
    </lineage>
</organism>
<dbReference type="InterPro" id="IPR015421">
    <property type="entry name" value="PyrdxlP-dep_Trfase_major"/>
</dbReference>
<dbReference type="GO" id="GO:0008483">
    <property type="term" value="F:transaminase activity"/>
    <property type="evidence" value="ECO:0007669"/>
    <property type="project" value="UniProtKB-KW"/>
</dbReference>